<comment type="caution">
    <text evidence="2">The sequence shown here is derived from an EMBL/GenBank/DDBJ whole genome shotgun (WGS) entry which is preliminary data.</text>
</comment>
<protein>
    <submittedName>
        <fullName evidence="2">Outer membrane protein assembly factor BamD</fullName>
    </submittedName>
</protein>
<evidence type="ECO:0000256" key="1">
    <source>
        <dbReference type="SAM" id="SignalP"/>
    </source>
</evidence>
<name>A0A932A831_9BACT</name>
<evidence type="ECO:0000313" key="3">
    <source>
        <dbReference type="Proteomes" id="UP000779809"/>
    </source>
</evidence>
<dbReference type="Proteomes" id="UP000779809">
    <property type="component" value="Unassembled WGS sequence"/>
</dbReference>
<proteinExistence type="predicted"/>
<keyword evidence="1" id="KW-0732">Signal</keyword>
<dbReference type="EMBL" id="JACPNR010000004">
    <property type="protein sequence ID" value="MBI2677881.1"/>
    <property type="molecule type" value="Genomic_DNA"/>
</dbReference>
<feature type="chain" id="PRO_5037405260" evidence="1">
    <location>
        <begin position="20"/>
        <end position="306"/>
    </location>
</feature>
<organism evidence="2 3">
    <name type="scientific">Candidatus Korobacter versatilis</name>
    <dbReference type="NCBI Taxonomy" id="658062"/>
    <lineage>
        <taxon>Bacteria</taxon>
        <taxon>Pseudomonadati</taxon>
        <taxon>Acidobacteriota</taxon>
        <taxon>Terriglobia</taxon>
        <taxon>Terriglobales</taxon>
        <taxon>Candidatus Korobacteraceae</taxon>
        <taxon>Candidatus Korobacter</taxon>
    </lineage>
</organism>
<evidence type="ECO:0000313" key="2">
    <source>
        <dbReference type="EMBL" id="MBI2677881.1"/>
    </source>
</evidence>
<gene>
    <name evidence="2" type="primary">bamD</name>
    <name evidence="2" type="ORF">HYX28_03780</name>
</gene>
<dbReference type="AlphaFoldDB" id="A0A932A831"/>
<dbReference type="InterPro" id="IPR011990">
    <property type="entry name" value="TPR-like_helical_dom_sf"/>
</dbReference>
<reference evidence="2" key="1">
    <citation type="submission" date="2020-07" db="EMBL/GenBank/DDBJ databases">
        <title>Huge and variable diversity of episymbiotic CPR bacteria and DPANN archaea in groundwater ecosystems.</title>
        <authorList>
            <person name="He C.Y."/>
            <person name="Keren R."/>
            <person name="Whittaker M."/>
            <person name="Farag I.F."/>
            <person name="Doudna J."/>
            <person name="Cate J.H.D."/>
            <person name="Banfield J.F."/>
        </authorList>
    </citation>
    <scope>NUCLEOTIDE SEQUENCE</scope>
    <source>
        <strain evidence="2">NC_groundwater_580_Pr5_B-0.1um_64_19</strain>
    </source>
</reference>
<feature type="signal peptide" evidence="1">
    <location>
        <begin position="1"/>
        <end position="19"/>
    </location>
</feature>
<sequence length="306" mass="33987">MKLARLAAMIVVLAVAAQAAIEKGIPIRETTVYISPDRSSQRIGVVPRGRETNILETSPGWLHVFVTTDQGKDVSGWAEDKGMVRPNTPNGDRVLFGEAVDSESEAQKRHGRKGADIDAGRLYMRIAEFFPSSPLAGEAMYRAADIRWQLDSIDVWTRPSAKEQDPIMRPKIEETLMKQVKKKFPGTKWADLADYAMIDNKICGDWKGESKCPEKETEIYTKYVEEHPKSPKAAEALYNAAWRQSALVEIYKTEENAGKSAAAKSKAAALAQRIVSSYPESDYATRAQRLVFMVDQGLPTYGSPSD</sequence>
<dbReference type="Gene3D" id="1.25.40.10">
    <property type="entry name" value="Tetratricopeptide repeat domain"/>
    <property type="match status" value="1"/>
</dbReference>
<accession>A0A932A831</accession>